<dbReference type="InterPro" id="IPR013149">
    <property type="entry name" value="ADH-like_C"/>
</dbReference>
<evidence type="ECO:0000256" key="2">
    <source>
        <dbReference type="ARBA" id="ARBA00008072"/>
    </source>
</evidence>
<keyword evidence="5" id="KW-0560">Oxidoreductase</keyword>
<dbReference type="PANTHER" id="PTHR42940:SF8">
    <property type="entry name" value="VACUOLAR PROTEIN SORTING-ASSOCIATED PROTEIN 11"/>
    <property type="match status" value="1"/>
</dbReference>
<evidence type="ECO:0000256" key="5">
    <source>
        <dbReference type="ARBA" id="ARBA00023002"/>
    </source>
</evidence>
<dbReference type="InterPro" id="IPR013154">
    <property type="entry name" value="ADH-like_N"/>
</dbReference>
<dbReference type="SUPFAM" id="SSF51735">
    <property type="entry name" value="NAD(P)-binding Rossmann-fold domains"/>
    <property type="match status" value="1"/>
</dbReference>
<gene>
    <name evidence="8" type="ORF">Plec18167_009144</name>
</gene>
<dbReference type="InterPro" id="IPR036291">
    <property type="entry name" value="NAD(P)-bd_dom_sf"/>
</dbReference>
<dbReference type="SUPFAM" id="SSF50129">
    <property type="entry name" value="GroES-like"/>
    <property type="match status" value="1"/>
</dbReference>
<dbReference type="Gene3D" id="3.90.180.10">
    <property type="entry name" value="Medium-chain alcohol dehydrogenases, catalytic domain"/>
    <property type="match status" value="1"/>
</dbReference>
<keyword evidence="3" id="KW-0479">Metal-binding</keyword>
<evidence type="ECO:0000259" key="6">
    <source>
        <dbReference type="Pfam" id="PF00107"/>
    </source>
</evidence>
<comment type="cofactor">
    <cofactor evidence="1">
        <name>Zn(2+)</name>
        <dbReference type="ChEBI" id="CHEBI:29105"/>
    </cofactor>
</comment>
<feature type="domain" description="Alcohol dehydrogenase-like C-terminal" evidence="6">
    <location>
        <begin position="201"/>
        <end position="337"/>
    </location>
</feature>
<dbReference type="PANTHER" id="PTHR42940">
    <property type="entry name" value="ALCOHOL DEHYDROGENASE 1-RELATED"/>
    <property type="match status" value="1"/>
</dbReference>
<evidence type="ECO:0000256" key="1">
    <source>
        <dbReference type="ARBA" id="ARBA00001947"/>
    </source>
</evidence>
<feature type="domain" description="Alcohol dehydrogenase-like N-terminal" evidence="7">
    <location>
        <begin position="35"/>
        <end position="160"/>
    </location>
</feature>
<reference evidence="8 9" key="1">
    <citation type="journal article" date="2024" name="IMA Fungus">
        <title>IMA Genome - F19 : A genome assembly and annotation guide to empower mycologists, including annotated draft genome sequences of Ceratocystis pirilliformis, Diaporthe australafricana, Fusarium ophioides, Paecilomyces lecythidis, and Sporothrix stenoceras.</title>
        <authorList>
            <person name="Aylward J."/>
            <person name="Wilson A.M."/>
            <person name="Visagie C.M."/>
            <person name="Spraker J."/>
            <person name="Barnes I."/>
            <person name="Buitendag C."/>
            <person name="Ceriani C."/>
            <person name="Del Mar Angel L."/>
            <person name="du Plessis D."/>
            <person name="Fuchs T."/>
            <person name="Gasser K."/>
            <person name="Kramer D."/>
            <person name="Li W."/>
            <person name="Munsamy K."/>
            <person name="Piso A."/>
            <person name="Price J.L."/>
            <person name="Sonnekus B."/>
            <person name="Thomas C."/>
            <person name="van der Nest A."/>
            <person name="van Dijk A."/>
            <person name="van Heerden A."/>
            <person name="van Vuuren N."/>
            <person name="Yilmaz N."/>
            <person name="Duong T.A."/>
            <person name="van der Merwe N.A."/>
            <person name="Wingfield M.J."/>
            <person name="Wingfield B.D."/>
        </authorList>
    </citation>
    <scope>NUCLEOTIDE SEQUENCE [LARGE SCALE GENOMIC DNA]</scope>
    <source>
        <strain evidence="8 9">CMW 18167</strain>
    </source>
</reference>
<name>A0ABR3WRU6_9EURO</name>
<organism evidence="8 9">
    <name type="scientific">Paecilomyces lecythidis</name>
    <dbReference type="NCBI Taxonomy" id="3004212"/>
    <lineage>
        <taxon>Eukaryota</taxon>
        <taxon>Fungi</taxon>
        <taxon>Dikarya</taxon>
        <taxon>Ascomycota</taxon>
        <taxon>Pezizomycotina</taxon>
        <taxon>Eurotiomycetes</taxon>
        <taxon>Eurotiomycetidae</taxon>
        <taxon>Eurotiales</taxon>
        <taxon>Thermoascaceae</taxon>
        <taxon>Paecilomyces</taxon>
    </lineage>
</organism>
<keyword evidence="9" id="KW-1185">Reference proteome</keyword>
<proteinExistence type="inferred from homology"/>
<dbReference type="Pfam" id="PF08240">
    <property type="entry name" value="ADH_N"/>
    <property type="match status" value="1"/>
</dbReference>
<dbReference type="InterPro" id="IPR011032">
    <property type="entry name" value="GroES-like_sf"/>
</dbReference>
<dbReference type="Proteomes" id="UP001583193">
    <property type="component" value="Unassembled WGS sequence"/>
</dbReference>
<evidence type="ECO:0000313" key="9">
    <source>
        <dbReference type="Proteomes" id="UP001583193"/>
    </source>
</evidence>
<evidence type="ECO:0000259" key="7">
    <source>
        <dbReference type="Pfam" id="PF08240"/>
    </source>
</evidence>
<evidence type="ECO:0000256" key="4">
    <source>
        <dbReference type="ARBA" id="ARBA00022833"/>
    </source>
</evidence>
<comment type="caution">
    <text evidence="8">The sequence shown here is derived from an EMBL/GenBank/DDBJ whole genome shotgun (WGS) entry which is preliminary data.</text>
</comment>
<sequence length="378" mass="40289">MAAGSLPTAMKAQHLEVLNTPYVLREVPLPKITSPYDLLIKVDAASYCHTDAVLASGQMLPNPPSLPHVGCHEFAGTVIATAPDSVPPASEFKPGDRIGTGGRSFHPCGICEECQDTTHPENDVAGYSIFCPASLSNGISKDGGFREYAVVDSRQAVSIPTELSAVDTAPMMCAGITIYAALKRCSLKSGQSVGIIGCGGGLGHLGLQFGVRMGLDVFGFDAADKALELARGLNTGAKVIDSRVETAERIVQQVGESKGKKYQGEKGLDSVIILPESQRAFDYGMKLLKNHGRCILVSFPKDGFHISSHDIVFRDISIIGSLVGSVKSMREALDIAAKYNIKATSKCFPLSKLNELVKEYNRGYGGKLVVDMSQERPA</sequence>
<comment type="similarity">
    <text evidence="2">Belongs to the zinc-containing alcohol dehydrogenase family.</text>
</comment>
<dbReference type="Pfam" id="PF00107">
    <property type="entry name" value="ADH_zinc_N"/>
    <property type="match status" value="1"/>
</dbReference>
<keyword evidence="4" id="KW-0862">Zinc</keyword>
<dbReference type="Gene3D" id="3.40.50.720">
    <property type="entry name" value="NAD(P)-binding Rossmann-like Domain"/>
    <property type="match status" value="1"/>
</dbReference>
<evidence type="ECO:0008006" key="10">
    <source>
        <dbReference type="Google" id="ProtNLM"/>
    </source>
</evidence>
<dbReference type="EMBL" id="JAVDPF010000053">
    <property type="protein sequence ID" value="KAL1866145.1"/>
    <property type="molecule type" value="Genomic_DNA"/>
</dbReference>
<evidence type="ECO:0000313" key="8">
    <source>
        <dbReference type="EMBL" id="KAL1866145.1"/>
    </source>
</evidence>
<protein>
    <recommendedName>
        <fullName evidence="10">Alcohol dehydrogenase</fullName>
    </recommendedName>
</protein>
<evidence type="ECO:0000256" key="3">
    <source>
        <dbReference type="ARBA" id="ARBA00022723"/>
    </source>
</evidence>
<accession>A0ABR3WRU6</accession>